<dbReference type="STRING" id="1159017.SAMN02927930_00811"/>
<gene>
    <name evidence="1" type="ORF">SAMN02927930_00811</name>
</gene>
<dbReference type="EMBL" id="FMXN01000003">
    <property type="protein sequence ID" value="SDB20185.1"/>
    <property type="molecule type" value="Genomic_DNA"/>
</dbReference>
<protein>
    <submittedName>
        <fullName evidence="1">Uncharacterized protein</fullName>
    </submittedName>
</protein>
<organism evidence="1 2">
    <name type="scientific">Pseudidiomarina indica</name>
    <dbReference type="NCBI Taxonomy" id="1159017"/>
    <lineage>
        <taxon>Bacteria</taxon>
        <taxon>Pseudomonadati</taxon>
        <taxon>Pseudomonadota</taxon>
        <taxon>Gammaproteobacteria</taxon>
        <taxon>Alteromonadales</taxon>
        <taxon>Idiomarinaceae</taxon>
        <taxon>Pseudidiomarina</taxon>
    </lineage>
</organism>
<name>A0A1G6BHS1_9GAMM</name>
<evidence type="ECO:0000313" key="1">
    <source>
        <dbReference type="EMBL" id="SDB20185.1"/>
    </source>
</evidence>
<sequence length="147" mass="16248">MLNKRTQGFVLLCCITAVLGCVDAEQSGAVSQAETSVTLNTDQERQTQLAALDQQIRSTVGFPRASEFSQCRLLEVGMRACGGPEYYMAYSTQVTDEATLLQLVEQYNRLRQEHIEATQEVSTCEMIPRPQLVLEGGLCQAVSTSYM</sequence>
<accession>A0A1G6BHS1</accession>
<dbReference type="Proteomes" id="UP000199626">
    <property type="component" value="Unassembled WGS sequence"/>
</dbReference>
<keyword evidence="2" id="KW-1185">Reference proteome</keyword>
<proteinExistence type="predicted"/>
<evidence type="ECO:0000313" key="2">
    <source>
        <dbReference type="Proteomes" id="UP000199626"/>
    </source>
</evidence>
<dbReference type="PROSITE" id="PS51257">
    <property type="entry name" value="PROKAR_LIPOPROTEIN"/>
    <property type="match status" value="1"/>
</dbReference>
<reference evidence="2" key="1">
    <citation type="submission" date="2016-10" db="EMBL/GenBank/DDBJ databases">
        <authorList>
            <person name="Varghese N."/>
            <person name="Submissions S."/>
        </authorList>
    </citation>
    <scope>NUCLEOTIDE SEQUENCE [LARGE SCALE GENOMIC DNA]</scope>
    <source>
        <strain evidence="2">CGMCC 1.10824</strain>
    </source>
</reference>
<dbReference type="AlphaFoldDB" id="A0A1G6BHS1"/>